<feature type="coiled-coil region" evidence="1">
    <location>
        <begin position="45"/>
        <end position="76"/>
    </location>
</feature>
<dbReference type="STRING" id="322505.SAMN04487836_1058"/>
<dbReference type="AlphaFoldDB" id="A0A1H6QWD8"/>
<dbReference type="GeneID" id="54119715"/>
<keyword evidence="1" id="KW-0175">Coiled coil</keyword>
<evidence type="ECO:0000256" key="1">
    <source>
        <dbReference type="SAM" id="Coils"/>
    </source>
</evidence>
<dbReference type="Gene3D" id="1.20.5.2950">
    <property type="match status" value="1"/>
</dbReference>
<dbReference type="OrthoDB" id="1858371at2"/>
<protein>
    <submittedName>
        <fullName evidence="2">Uncharacterized protein</fullName>
    </submittedName>
</protein>
<sequence length="102" mass="11917">MDKLIQDIINFDHECAASVEDAKHQRALSSTNMNARKKEVYDQFVNEYQKTLDEKKKELKASIEATKKENDEHYMQQLSSLSSYFEAHKDEWIAKMVAACKE</sequence>
<dbReference type="EMBL" id="FNYK01000005">
    <property type="protein sequence ID" value="SEI47929.1"/>
    <property type="molecule type" value="Genomic_DNA"/>
</dbReference>
<accession>A0A1H6QWD8</accession>
<dbReference type="RefSeq" id="WP_033162309.1">
    <property type="nucleotide sequence ID" value="NZ_CACVPP010000076.1"/>
</dbReference>
<reference evidence="3" key="1">
    <citation type="submission" date="2016-10" db="EMBL/GenBank/DDBJ databases">
        <authorList>
            <person name="Varghese N."/>
        </authorList>
    </citation>
    <scope>NUCLEOTIDE SEQUENCE [LARGE SCALE GENOMIC DNA]</scope>
    <source>
        <strain evidence="3">DSM 20406</strain>
    </source>
</reference>
<evidence type="ECO:0000313" key="3">
    <source>
        <dbReference type="Proteomes" id="UP000183028"/>
    </source>
</evidence>
<dbReference type="Proteomes" id="UP000183028">
    <property type="component" value="Unassembled WGS sequence"/>
</dbReference>
<gene>
    <name evidence="2" type="ORF">SAMN04487834_100576</name>
</gene>
<organism evidence="2 3">
    <name type="scientific">Sharpea azabuensis</name>
    <dbReference type="NCBI Taxonomy" id="322505"/>
    <lineage>
        <taxon>Bacteria</taxon>
        <taxon>Bacillati</taxon>
        <taxon>Bacillota</taxon>
        <taxon>Erysipelotrichia</taxon>
        <taxon>Erysipelotrichales</taxon>
        <taxon>Coprobacillaceae</taxon>
        <taxon>Sharpea</taxon>
    </lineage>
</organism>
<evidence type="ECO:0000313" key="2">
    <source>
        <dbReference type="EMBL" id="SEI47929.1"/>
    </source>
</evidence>
<name>A0A1H6QWD8_9FIRM</name>
<proteinExistence type="predicted"/>
<keyword evidence="3" id="KW-1185">Reference proteome</keyword>